<feature type="transmembrane region" description="Helical" evidence="1">
    <location>
        <begin position="58"/>
        <end position="77"/>
    </location>
</feature>
<evidence type="ECO:0000313" key="4">
    <source>
        <dbReference type="Proteomes" id="UP000193391"/>
    </source>
</evidence>
<dbReference type="InterPro" id="IPR012171">
    <property type="entry name" value="Fatty_acid_desaturase"/>
</dbReference>
<keyword evidence="4" id="KW-1185">Reference proteome</keyword>
<evidence type="ECO:0000259" key="2">
    <source>
        <dbReference type="Pfam" id="PF00487"/>
    </source>
</evidence>
<name>A0A1Y2KVE4_9PROT</name>
<feature type="domain" description="Fatty acid desaturase" evidence="2">
    <location>
        <begin position="60"/>
        <end position="312"/>
    </location>
</feature>
<dbReference type="Pfam" id="PF00487">
    <property type="entry name" value="FA_desaturase"/>
    <property type="match status" value="1"/>
</dbReference>
<feature type="transmembrane region" description="Helical" evidence="1">
    <location>
        <begin position="33"/>
        <end position="52"/>
    </location>
</feature>
<evidence type="ECO:0000313" key="3">
    <source>
        <dbReference type="EMBL" id="OSQ35773.1"/>
    </source>
</evidence>
<dbReference type="GO" id="GO:0016717">
    <property type="term" value="F:oxidoreductase activity, acting on paired donors, with oxidation of a pair of donors resulting in the reduction of molecular oxygen to two molecules of water"/>
    <property type="evidence" value="ECO:0007669"/>
    <property type="project" value="TreeGrafter"/>
</dbReference>
<accession>A0A1Y2KVE4</accession>
<keyword evidence="1" id="KW-1133">Transmembrane helix</keyword>
<sequence length="339" mass="38541">MTADTGAVNDPQSGRDWVRILARYRDPSQLRSIIELLITLVPFASLMALAWWSLSISYMLAAVISTLNGAFLVRLFVIQHDFGHRSFFRSRQTNDWTGRVLGVLTMTPYDVWRKKHSIHHASAGNLDHRGIGDVITLTVAEYRSRSRAGRIGYRLYRHPLVLFGIVPTYLFFLENRVPVGLMQSGSSWFSAMTTNAVLASLLGAAIWMAGVVPVLLTVLPTALVGASVGVWLFYVQHQFEDTSWEWASAWELHVAAMEGSSYYVLPPVLRWFTANIGIHHVHHLYCRIPFYRLSEVMHDHQALSHTQRLTLRQSLGCARRHLWDENSRKLLSFADARRA</sequence>
<protein>
    <submittedName>
        <fullName evidence="3">Fatty acid desaturase</fullName>
    </submittedName>
</protein>
<keyword evidence="1" id="KW-0812">Transmembrane</keyword>
<evidence type="ECO:0000256" key="1">
    <source>
        <dbReference type="SAM" id="Phobius"/>
    </source>
</evidence>
<dbReference type="GO" id="GO:0016020">
    <property type="term" value="C:membrane"/>
    <property type="evidence" value="ECO:0007669"/>
    <property type="project" value="TreeGrafter"/>
</dbReference>
<gene>
    <name evidence="3" type="ORF">TMES_20120</name>
</gene>
<dbReference type="GO" id="GO:0006629">
    <property type="term" value="P:lipid metabolic process"/>
    <property type="evidence" value="ECO:0007669"/>
    <property type="project" value="InterPro"/>
</dbReference>
<keyword evidence="1" id="KW-0472">Membrane</keyword>
<feature type="transmembrane region" description="Helical" evidence="1">
    <location>
        <begin position="214"/>
        <end position="234"/>
    </location>
</feature>
<feature type="transmembrane region" description="Helical" evidence="1">
    <location>
        <begin position="185"/>
        <end position="207"/>
    </location>
</feature>
<dbReference type="EMBL" id="JFKA01000015">
    <property type="protein sequence ID" value="OSQ35773.1"/>
    <property type="molecule type" value="Genomic_DNA"/>
</dbReference>
<feature type="transmembrane region" description="Helical" evidence="1">
    <location>
        <begin position="155"/>
        <end position="173"/>
    </location>
</feature>
<dbReference type="PANTHER" id="PTHR19353:SF73">
    <property type="entry name" value="FATTY ACID DESATURASE"/>
    <property type="match status" value="1"/>
</dbReference>
<dbReference type="CDD" id="cd03507">
    <property type="entry name" value="Delta12-FADS-like"/>
    <property type="match status" value="1"/>
</dbReference>
<comment type="caution">
    <text evidence="3">The sequence shown here is derived from an EMBL/GenBank/DDBJ whole genome shotgun (WGS) entry which is preliminary data.</text>
</comment>
<dbReference type="AlphaFoldDB" id="A0A1Y2KVE4"/>
<dbReference type="PANTHER" id="PTHR19353">
    <property type="entry name" value="FATTY ACID DESATURASE 2"/>
    <property type="match status" value="1"/>
</dbReference>
<dbReference type="Proteomes" id="UP000193391">
    <property type="component" value="Unassembled WGS sequence"/>
</dbReference>
<dbReference type="InterPro" id="IPR005804">
    <property type="entry name" value="FA_desaturase_dom"/>
</dbReference>
<proteinExistence type="predicted"/>
<dbReference type="STRING" id="1293891.TMES_20120"/>
<reference evidence="3 4" key="1">
    <citation type="submission" date="2014-03" db="EMBL/GenBank/DDBJ databases">
        <title>The draft genome sequence of Thalassospira mesophila JCM 18969.</title>
        <authorList>
            <person name="Lai Q."/>
            <person name="Shao Z."/>
        </authorList>
    </citation>
    <scope>NUCLEOTIDE SEQUENCE [LARGE SCALE GENOMIC DNA]</scope>
    <source>
        <strain evidence="3 4">JCM 18969</strain>
    </source>
</reference>
<organism evidence="3 4">
    <name type="scientific">Thalassospira mesophila</name>
    <dbReference type="NCBI Taxonomy" id="1293891"/>
    <lineage>
        <taxon>Bacteria</taxon>
        <taxon>Pseudomonadati</taxon>
        <taxon>Pseudomonadota</taxon>
        <taxon>Alphaproteobacteria</taxon>
        <taxon>Rhodospirillales</taxon>
        <taxon>Thalassospiraceae</taxon>
        <taxon>Thalassospira</taxon>
    </lineage>
</organism>